<proteinExistence type="predicted"/>
<comment type="caution">
    <text evidence="2">The sequence shown here is derived from an EMBL/GenBank/DDBJ whole genome shotgun (WGS) entry which is preliminary data.</text>
</comment>
<dbReference type="OrthoDB" id="24645at2759"/>
<feature type="compositionally biased region" description="Basic and acidic residues" evidence="1">
    <location>
        <begin position="31"/>
        <end position="53"/>
    </location>
</feature>
<protein>
    <submittedName>
        <fullName evidence="2">Uncharacterized protein</fullName>
    </submittedName>
</protein>
<dbReference type="AlphaFoldDB" id="A0A5J9UT37"/>
<reference evidence="2 3" key="1">
    <citation type="journal article" date="2019" name="Sci. Rep.">
        <title>A high-quality genome of Eragrostis curvula grass provides insights into Poaceae evolution and supports new strategies to enhance forage quality.</title>
        <authorList>
            <person name="Carballo J."/>
            <person name="Santos B.A.C.M."/>
            <person name="Zappacosta D."/>
            <person name="Garbus I."/>
            <person name="Selva J.P."/>
            <person name="Gallo C.A."/>
            <person name="Diaz A."/>
            <person name="Albertini E."/>
            <person name="Caccamo M."/>
            <person name="Echenique V."/>
        </authorList>
    </citation>
    <scope>NUCLEOTIDE SEQUENCE [LARGE SCALE GENOMIC DNA]</scope>
    <source>
        <strain evidence="3">cv. Victoria</strain>
        <tissue evidence="2">Leaf</tissue>
    </source>
</reference>
<keyword evidence="3" id="KW-1185">Reference proteome</keyword>
<feature type="non-terminal residue" evidence="2">
    <location>
        <position position="176"/>
    </location>
</feature>
<sequence>KDLRPLPPPPPPAREPSTAAFRSVKIPPHASDQRSGEVARSRPSRDPPTEAGREGGVTVGGLPYSLLPESPAHSKFKKQAAEIYFEIFSPYDIEILCGGEKELLKGGAKASYAGMAMDPRMLTCEFESKWKTISRKMARKRSEPGIESVLQHREAALTRVETLMDCSHLIIKWRPS</sequence>
<feature type="region of interest" description="Disordered" evidence="1">
    <location>
        <begin position="1"/>
        <end position="62"/>
    </location>
</feature>
<evidence type="ECO:0000256" key="1">
    <source>
        <dbReference type="SAM" id="MobiDB-lite"/>
    </source>
</evidence>
<gene>
    <name evidence="2" type="ORF">EJB05_29570</name>
</gene>
<accession>A0A5J9UT37</accession>
<dbReference type="Gramene" id="TVU26992">
    <property type="protein sequence ID" value="TVU26992"/>
    <property type="gene ID" value="EJB05_29570"/>
</dbReference>
<dbReference type="EMBL" id="RWGY01000013">
    <property type="protein sequence ID" value="TVU26992.1"/>
    <property type="molecule type" value="Genomic_DNA"/>
</dbReference>
<dbReference type="Proteomes" id="UP000324897">
    <property type="component" value="Chromosome 2"/>
</dbReference>
<feature type="compositionally biased region" description="Pro residues" evidence="1">
    <location>
        <begin position="1"/>
        <end position="14"/>
    </location>
</feature>
<evidence type="ECO:0000313" key="2">
    <source>
        <dbReference type="EMBL" id="TVU26992.1"/>
    </source>
</evidence>
<evidence type="ECO:0000313" key="3">
    <source>
        <dbReference type="Proteomes" id="UP000324897"/>
    </source>
</evidence>
<feature type="non-terminal residue" evidence="2">
    <location>
        <position position="1"/>
    </location>
</feature>
<organism evidence="2 3">
    <name type="scientific">Eragrostis curvula</name>
    <name type="common">weeping love grass</name>
    <dbReference type="NCBI Taxonomy" id="38414"/>
    <lineage>
        <taxon>Eukaryota</taxon>
        <taxon>Viridiplantae</taxon>
        <taxon>Streptophyta</taxon>
        <taxon>Embryophyta</taxon>
        <taxon>Tracheophyta</taxon>
        <taxon>Spermatophyta</taxon>
        <taxon>Magnoliopsida</taxon>
        <taxon>Liliopsida</taxon>
        <taxon>Poales</taxon>
        <taxon>Poaceae</taxon>
        <taxon>PACMAD clade</taxon>
        <taxon>Chloridoideae</taxon>
        <taxon>Eragrostideae</taxon>
        <taxon>Eragrostidinae</taxon>
        <taxon>Eragrostis</taxon>
    </lineage>
</organism>
<name>A0A5J9UT37_9POAL</name>